<organism evidence="2 3">
    <name type="scientific">Arenimonas maotaiensis</name>
    <dbReference type="NCBI Taxonomy" id="1446479"/>
    <lineage>
        <taxon>Bacteria</taxon>
        <taxon>Pseudomonadati</taxon>
        <taxon>Pseudomonadota</taxon>
        <taxon>Gammaproteobacteria</taxon>
        <taxon>Lysobacterales</taxon>
        <taxon>Lysobacteraceae</taxon>
        <taxon>Arenimonas</taxon>
    </lineage>
</organism>
<keyword evidence="3" id="KW-1185">Reference proteome</keyword>
<protein>
    <recommendedName>
        <fullName evidence="1">RapA N-terminal Tudor like domain-containing protein</fullName>
    </recommendedName>
</protein>
<dbReference type="Gene3D" id="2.30.30.140">
    <property type="match status" value="1"/>
</dbReference>
<accession>A0A917CEB7</accession>
<reference evidence="2" key="1">
    <citation type="journal article" date="2014" name="Int. J. Syst. Evol. Microbiol.">
        <title>Complete genome sequence of Corynebacterium casei LMG S-19264T (=DSM 44701T), isolated from a smear-ripened cheese.</title>
        <authorList>
            <consortium name="US DOE Joint Genome Institute (JGI-PGF)"/>
            <person name="Walter F."/>
            <person name="Albersmeier A."/>
            <person name="Kalinowski J."/>
            <person name="Ruckert C."/>
        </authorList>
    </citation>
    <scope>NUCLEOTIDE SEQUENCE</scope>
    <source>
        <strain evidence="2">CGMCC 1.12726</strain>
    </source>
</reference>
<evidence type="ECO:0000313" key="3">
    <source>
        <dbReference type="Proteomes" id="UP000632858"/>
    </source>
</evidence>
<comment type="caution">
    <text evidence="2">The sequence shown here is derived from an EMBL/GenBank/DDBJ whole genome shotgun (WGS) entry which is preliminary data.</text>
</comment>
<gene>
    <name evidence="2" type="ORF">GCM10010960_03880</name>
</gene>
<evidence type="ECO:0000313" key="2">
    <source>
        <dbReference type="EMBL" id="GGF85131.1"/>
    </source>
</evidence>
<sequence length="328" mass="35947">MRRMLMIRPGQRWSSTAEPELGLGTILRSDNRQADIVFTGCGELKRFTHAASPLVRVRFAVGDHITIDGRALEVEEVGETDGMLRYRCGGEWRLEGALDPEQASLPIDVRLPLNACDPSHLFDLRSAALAAAQLDQSGFEQLALDLLTHFGGRVAPLTPHRFLLDSRELSVPDFEQALPASLPCRFPSEHADDDGSTLLDAVHPLYAAARRAFLASGAGGASFMIDDSLPARSAVLQTVFGRDDGALTALAVDAKFNRLGSFQPNAQSLYRARHAVIDMKPYRRSLEAIYPNLLQAAREEAGQQDMRRLLALRLVVGSEFALFGKNGR</sequence>
<dbReference type="AlphaFoldDB" id="A0A917CEB7"/>
<dbReference type="InterPro" id="IPR040765">
    <property type="entry name" value="Tudor_1_RapA"/>
</dbReference>
<reference evidence="2" key="2">
    <citation type="submission" date="2020-09" db="EMBL/GenBank/DDBJ databases">
        <authorList>
            <person name="Sun Q."/>
            <person name="Zhou Y."/>
        </authorList>
    </citation>
    <scope>NUCLEOTIDE SEQUENCE</scope>
    <source>
        <strain evidence="2">CGMCC 1.12726</strain>
    </source>
</reference>
<dbReference type="Proteomes" id="UP000632858">
    <property type="component" value="Unassembled WGS sequence"/>
</dbReference>
<dbReference type="EMBL" id="BMFO01000001">
    <property type="protein sequence ID" value="GGF85131.1"/>
    <property type="molecule type" value="Genomic_DNA"/>
</dbReference>
<feature type="domain" description="RapA N-terminal Tudor like" evidence="1">
    <location>
        <begin position="9"/>
        <end position="57"/>
    </location>
</feature>
<dbReference type="Pfam" id="PF18339">
    <property type="entry name" value="Tudor_1_RapA"/>
    <property type="match status" value="1"/>
</dbReference>
<proteinExistence type="predicted"/>
<evidence type="ECO:0000259" key="1">
    <source>
        <dbReference type="Pfam" id="PF18339"/>
    </source>
</evidence>
<name>A0A917CEB7_9GAMM</name>